<dbReference type="Pfam" id="PF00069">
    <property type="entry name" value="Pkinase"/>
    <property type="match status" value="1"/>
</dbReference>
<evidence type="ECO:0000259" key="4">
    <source>
        <dbReference type="PROSITE" id="PS50011"/>
    </source>
</evidence>
<proteinExistence type="predicted"/>
<dbReference type="SUPFAM" id="SSF56112">
    <property type="entry name" value="Protein kinase-like (PK-like)"/>
    <property type="match status" value="1"/>
</dbReference>
<keyword evidence="2" id="KW-0067">ATP-binding</keyword>
<dbReference type="RefSeq" id="WP_146960124.1">
    <property type="nucleotide sequence ID" value="NZ_CP042467.1"/>
</dbReference>
<dbReference type="PANTHER" id="PTHR24363:SF7">
    <property type="entry name" value="SERINE_THREONINE-PROTEIN KINASE-LIKE PROTEIN E"/>
    <property type="match status" value="1"/>
</dbReference>
<sequence length="439" mass="49997">MSGLPILEAQHFETLFPTLKVENRLTHGIEETWAAWDNELNKPLTIKVFRLEDPREWKNIKPFKREIEAFVKTSHPALPAVQRYRESKVDGLDFYLVMEGVEGESLEYWQPRSEEDLKAIATELSEILKDLHDFQPPLLHRNLRPSNIIQTTDGLKLVNFGFVYLLNPKEANAQRVWSEVREAGYPHSDRFSNPVQADIYGLGATMVYLACGEKLSDVLGINGKIEWEENSKVELSPDFRAWIERCLNRSDKSFSSPFQAQVALMKSWDSGINMAAVSRFLEVETRPDGLIVRTNGSMLKWLWSTRTKFTISGELLLLLFIGLIALGIALIEIGLGVGIAFTSFTFLTFFYVVRRVSGRLELNIDTSSWTLTLNGEEVRRGCLEELNGVRAETAIGHHDIPRLVLELVDGEKFETSIEVAEPEVAKLNRLVRRFKSSVR</sequence>
<keyword evidence="6" id="KW-1185">Reference proteome</keyword>
<feature type="domain" description="Protein kinase" evidence="4">
    <location>
        <begin position="1"/>
        <end position="264"/>
    </location>
</feature>
<evidence type="ECO:0000256" key="1">
    <source>
        <dbReference type="ARBA" id="ARBA00022741"/>
    </source>
</evidence>
<gene>
    <name evidence="5" type="ORF">FRD01_12520</name>
</gene>
<dbReference type="PROSITE" id="PS50011">
    <property type="entry name" value="PROTEIN_KINASE_DOM"/>
    <property type="match status" value="1"/>
</dbReference>
<dbReference type="SMART" id="SM00220">
    <property type="entry name" value="S_TKc"/>
    <property type="match status" value="1"/>
</dbReference>
<dbReference type="InterPro" id="IPR000719">
    <property type="entry name" value="Prot_kinase_dom"/>
</dbReference>
<dbReference type="Proteomes" id="UP000321595">
    <property type="component" value="Chromosome"/>
</dbReference>
<name>A0A5B8XR99_9DELT</name>
<dbReference type="Gene3D" id="3.30.200.20">
    <property type="entry name" value="Phosphorylase Kinase, domain 1"/>
    <property type="match status" value="1"/>
</dbReference>
<dbReference type="EMBL" id="CP042467">
    <property type="protein sequence ID" value="QED28044.1"/>
    <property type="molecule type" value="Genomic_DNA"/>
</dbReference>
<reference evidence="5 6" key="1">
    <citation type="submission" date="2019-08" db="EMBL/GenBank/DDBJ databases">
        <authorList>
            <person name="Liang Q."/>
        </authorList>
    </citation>
    <scope>NUCLEOTIDE SEQUENCE [LARGE SCALE GENOMIC DNA]</scope>
    <source>
        <strain evidence="5 6">V1718</strain>
    </source>
</reference>
<keyword evidence="3" id="KW-0472">Membrane</keyword>
<dbReference type="KEGG" id="bbae:FRD01_12520"/>
<evidence type="ECO:0000313" key="5">
    <source>
        <dbReference type="EMBL" id="QED28044.1"/>
    </source>
</evidence>
<dbReference type="InterPro" id="IPR011009">
    <property type="entry name" value="Kinase-like_dom_sf"/>
</dbReference>
<feature type="transmembrane region" description="Helical" evidence="3">
    <location>
        <begin position="335"/>
        <end position="353"/>
    </location>
</feature>
<dbReference type="GO" id="GO:0004674">
    <property type="term" value="F:protein serine/threonine kinase activity"/>
    <property type="evidence" value="ECO:0007669"/>
    <property type="project" value="TreeGrafter"/>
</dbReference>
<evidence type="ECO:0000256" key="2">
    <source>
        <dbReference type="ARBA" id="ARBA00022840"/>
    </source>
</evidence>
<dbReference type="GO" id="GO:0005524">
    <property type="term" value="F:ATP binding"/>
    <property type="evidence" value="ECO:0007669"/>
    <property type="project" value="UniProtKB-KW"/>
</dbReference>
<keyword evidence="1" id="KW-0547">Nucleotide-binding</keyword>
<evidence type="ECO:0000313" key="6">
    <source>
        <dbReference type="Proteomes" id="UP000321595"/>
    </source>
</evidence>
<organism evidence="5 6">
    <name type="scientific">Microvenator marinus</name>
    <dbReference type="NCBI Taxonomy" id="2600177"/>
    <lineage>
        <taxon>Bacteria</taxon>
        <taxon>Deltaproteobacteria</taxon>
        <taxon>Bradymonadales</taxon>
        <taxon>Microvenatoraceae</taxon>
        <taxon>Microvenator</taxon>
    </lineage>
</organism>
<dbReference type="OrthoDB" id="1492512at2"/>
<dbReference type="Gene3D" id="1.10.510.10">
    <property type="entry name" value="Transferase(Phosphotransferase) domain 1"/>
    <property type="match status" value="1"/>
</dbReference>
<evidence type="ECO:0000256" key="3">
    <source>
        <dbReference type="SAM" id="Phobius"/>
    </source>
</evidence>
<dbReference type="AlphaFoldDB" id="A0A5B8XR99"/>
<keyword evidence="3" id="KW-1133">Transmembrane helix</keyword>
<accession>A0A5B8XR99</accession>
<keyword evidence="3" id="KW-0812">Transmembrane</keyword>
<dbReference type="PANTHER" id="PTHR24363">
    <property type="entry name" value="SERINE/THREONINE PROTEIN KINASE"/>
    <property type="match status" value="1"/>
</dbReference>
<protein>
    <recommendedName>
        <fullName evidence="4">Protein kinase domain-containing protein</fullName>
    </recommendedName>
</protein>